<dbReference type="PANTHER" id="PTHR30126">
    <property type="entry name" value="HTH-TYPE TRANSCRIPTIONAL REGULATOR"/>
    <property type="match status" value="1"/>
</dbReference>
<comment type="similarity">
    <text evidence="1">Belongs to the LysR transcriptional regulatory family.</text>
</comment>
<protein>
    <submittedName>
        <fullName evidence="6">HTH-type transcriptional regulator gltR</fullName>
    </submittedName>
</protein>
<keyword evidence="3" id="KW-0238">DNA-binding</keyword>
<dbReference type="Pfam" id="PF00126">
    <property type="entry name" value="HTH_1"/>
    <property type="match status" value="1"/>
</dbReference>
<dbReference type="PROSITE" id="PS50931">
    <property type="entry name" value="HTH_LYSR"/>
    <property type="match status" value="1"/>
</dbReference>
<accession>A0A2X0V5T7</accession>
<dbReference type="PRINTS" id="PR00039">
    <property type="entry name" value="HTHLYSR"/>
</dbReference>
<dbReference type="OrthoDB" id="6787458at2"/>
<evidence type="ECO:0000256" key="3">
    <source>
        <dbReference type="ARBA" id="ARBA00023125"/>
    </source>
</evidence>
<gene>
    <name evidence="6" type="primary">gltR</name>
    <name evidence="6" type="ORF">NCTC13093_01953</name>
</gene>
<name>A0A2X0V5T7_9GAMM</name>
<dbReference type="InterPro" id="IPR036390">
    <property type="entry name" value="WH_DNA-bd_sf"/>
</dbReference>
<dbReference type="Proteomes" id="UP000250086">
    <property type="component" value="Unassembled WGS sequence"/>
</dbReference>
<dbReference type="GO" id="GO:0003700">
    <property type="term" value="F:DNA-binding transcription factor activity"/>
    <property type="evidence" value="ECO:0007669"/>
    <property type="project" value="InterPro"/>
</dbReference>
<dbReference type="Gene3D" id="1.10.10.10">
    <property type="entry name" value="Winged helix-like DNA-binding domain superfamily/Winged helix DNA-binding domain"/>
    <property type="match status" value="1"/>
</dbReference>
<evidence type="ECO:0000313" key="7">
    <source>
        <dbReference type="Proteomes" id="UP000250086"/>
    </source>
</evidence>
<dbReference type="InterPro" id="IPR005119">
    <property type="entry name" value="LysR_subst-bd"/>
</dbReference>
<dbReference type="SUPFAM" id="SSF46785">
    <property type="entry name" value="Winged helix' DNA-binding domain"/>
    <property type="match status" value="1"/>
</dbReference>
<dbReference type="CDD" id="cd05466">
    <property type="entry name" value="PBP2_LTTR_substrate"/>
    <property type="match status" value="1"/>
</dbReference>
<organism evidence="6 7">
    <name type="scientific">Anaerobiospirillum thomasii</name>
    <dbReference type="NCBI Taxonomy" id="179995"/>
    <lineage>
        <taxon>Bacteria</taxon>
        <taxon>Pseudomonadati</taxon>
        <taxon>Pseudomonadota</taxon>
        <taxon>Gammaproteobacteria</taxon>
        <taxon>Aeromonadales</taxon>
        <taxon>Succinivibrionaceae</taxon>
        <taxon>Anaerobiospirillum</taxon>
    </lineage>
</organism>
<sequence length="295" mass="33447">MRLSVEQLQSFIAAARFGSFSQAARELQRAQSVVSTHVASLEEQLDYALFTRGHKITLTQRGQILLNHAIEIVEASDIFMQRALALHEIKNPIIHLGIDYSLYGPKLFNAIREFSNKYPDLELNISSLSSFELTSLMNEMNIDLALVFNHSRIDKFNCIDIADIDNKVVVSVDHPLYKCKEITRDTLAVHRQIVIASQYTKTQNPIELSPINWVVDNYYYAINLVAMGLGFAVVPTSVVDAEEKLAEKLDFLDDSKLNFPDSQLTLVYRDYALDFEPVQYLSKLLLSIAKNESVN</sequence>
<dbReference type="RefSeq" id="WP_113744598.1">
    <property type="nucleotide sequence ID" value="NZ_UAPU01000005.1"/>
</dbReference>
<dbReference type="Pfam" id="PF03466">
    <property type="entry name" value="LysR_substrate"/>
    <property type="match status" value="1"/>
</dbReference>
<evidence type="ECO:0000259" key="5">
    <source>
        <dbReference type="PROSITE" id="PS50931"/>
    </source>
</evidence>
<dbReference type="GO" id="GO:0000976">
    <property type="term" value="F:transcription cis-regulatory region binding"/>
    <property type="evidence" value="ECO:0007669"/>
    <property type="project" value="TreeGrafter"/>
</dbReference>
<reference evidence="6 7" key="1">
    <citation type="submission" date="2018-06" db="EMBL/GenBank/DDBJ databases">
        <authorList>
            <consortium name="Pathogen Informatics"/>
            <person name="Doyle S."/>
        </authorList>
    </citation>
    <scope>NUCLEOTIDE SEQUENCE [LARGE SCALE GENOMIC DNA]</scope>
    <source>
        <strain evidence="6 7">NCTC13093</strain>
    </source>
</reference>
<dbReference type="AlphaFoldDB" id="A0A2X0V5T7"/>
<dbReference type="EMBL" id="UAPV01000001">
    <property type="protein sequence ID" value="SPT70537.1"/>
    <property type="molecule type" value="Genomic_DNA"/>
</dbReference>
<proteinExistence type="inferred from homology"/>
<evidence type="ECO:0000256" key="4">
    <source>
        <dbReference type="ARBA" id="ARBA00023163"/>
    </source>
</evidence>
<keyword evidence="4" id="KW-0804">Transcription</keyword>
<dbReference type="InterPro" id="IPR036388">
    <property type="entry name" value="WH-like_DNA-bd_sf"/>
</dbReference>
<keyword evidence="7" id="KW-1185">Reference proteome</keyword>
<feature type="domain" description="HTH lysR-type" evidence="5">
    <location>
        <begin position="1"/>
        <end position="59"/>
    </location>
</feature>
<evidence type="ECO:0000313" key="6">
    <source>
        <dbReference type="EMBL" id="SPT70537.1"/>
    </source>
</evidence>
<dbReference type="Gene3D" id="3.40.190.290">
    <property type="match status" value="1"/>
</dbReference>
<evidence type="ECO:0000256" key="1">
    <source>
        <dbReference type="ARBA" id="ARBA00009437"/>
    </source>
</evidence>
<dbReference type="InterPro" id="IPR000847">
    <property type="entry name" value="LysR_HTH_N"/>
</dbReference>
<dbReference type="SUPFAM" id="SSF53850">
    <property type="entry name" value="Periplasmic binding protein-like II"/>
    <property type="match status" value="1"/>
</dbReference>
<evidence type="ECO:0000256" key="2">
    <source>
        <dbReference type="ARBA" id="ARBA00023015"/>
    </source>
</evidence>
<dbReference type="PANTHER" id="PTHR30126:SF91">
    <property type="entry name" value="LYSR FAMILY TRANSCRIPTIONAL REGULATOR"/>
    <property type="match status" value="1"/>
</dbReference>
<keyword evidence="2" id="KW-0805">Transcription regulation</keyword>